<dbReference type="RefSeq" id="WP_088713236.1">
    <property type="nucleotide sequence ID" value="NZ_NFZT01000001.1"/>
</dbReference>
<dbReference type="AlphaFoldDB" id="A0A219B8S8"/>
<dbReference type="Pfam" id="PF12833">
    <property type="entry name" value="HTH_18"/>
    <property type="match status" value="1"/>
</dbReference>
<feature type="domain" description="HTH araC/xylS-type" evidence="4">
    <location>
        <begin position="232"/>
        <end position="330"/>
    </location>
</feature>
<comment type="caution">
    <text evidence="5">The sequence shown here is derived from an EMBL/GenBank/DDBJ whole genome shotgun (WGS) entry which is preliminary data.</text>
</comment>
<keyword evidence="6" id="KW-1185">Reference proteome</keyword>
<evidence type="ECO:0000256" key="3">
    <source>
        <dbReference type="ARBA" id="ARBA00023163"/>
    </source>
</evidence>
<name>A0A219B8S8_9SPHN</name>
<dbReference type="PROSITE" id="PS01124">
    <property type="entry name" value="HTH_ARAC_FAMILY_2"/>
    <property type="match status" value="1"/>
</dbReference>
<dbReference type="Pfam" id="PF12625">
    <property type="entry name" value="Arabinose_bd"/>
    <property type="match status" value="1"/>
</dbReference>
<sequence>MPEILSMFVRKAIAQAPEGLAAGPLYRVAGLTPAEADDPEAAIPADRYYALLEAIAEAEGPRIGFHMRLSGSMGCEDFGAVGLAWKSAPTIGHSFERMDRFSRLYNPVSTFAPQPMGDEWWWTHHRPQPARKGLYLSNEAALATFAALWRDAAGPDRAPLRVQFAHEPLGTTAALQDYFRCPVDMNADRDALVFSAEMLARPNPVGDETIWRFFQAHLEERFPEVAEDSLDRRIVLHIAGALSEGVPGLEQVAAMVGMGARTLQRRLGELGRTFQSLVEEARRELAFELLAESDYSLVEIAFLTGFAEQSSFTRAVKRWSGRTPRQVRAAAGPRPAAIS</sequence>
<dbReference type="OrthoDB" id="9805730at2"/>
<proteinExistence type="predicted"/>
<dbReference type="GO" id="GO:0000976">
    <property type="term" value="F:transcription cis-regulatory region binding"/>
    <property type="evidence" value="ECO:0007669"/>
    <property type="project" value="TreeGrafter"/>
</dbReference>
<dbReference type="Proteomes" id="UP000198462">
    <property type="component" value="Unassembled WGS sequence"/>
</dbReference>
<evidence type="ECO:0000313" key="5">
    <source>
        <dbReference type="EMBL" id="OWV34536.1"/>
    </source>
</evidence>
<dbReference type="SMART" id="SM00342">
    <property type="entry name" value="HTH_ARAC"/>
    <property type="match status" value="1"/>
</dbReference>
<dbReference type="SUPFAM" id="SSF46689">
    <property type="entry name" value="Homeodomain-like"/>
    <property type="match status" value="1"/>
</dbReference>
<evidence type="ECO:0000256" key="2">
    <source>
        <dbReference type="ARBA" id="ARBA00023125"/>
    </source>
</evidence>
<dbReference type="InterPro" id="IPR032687">
    <property type="entry name" value="AraC-type_N"/>
</dbReference>
<dbReference type="GO" id="GO:0005829">
    <property type="term" value="C:cytosol"/>
    <property type="evidence" value="ECO:0007669"/>
    <property type="project" value="TreeGrafter"/>
</dbReference>
<keyword evidence="2" id="KW-0238">DNA-binding</keyword>
<dbReference type="PANTHER" id="PTHR47894">
    <property type="entry name" value="HTH-TYPE TRANSCRIPTIONAL REGULATOR GADX"/>
    <property type="match status" value="1"/>
</dbReference>
<dbReference type="Gene3D" id="1.10.10.60">
    <property type="entry name" value="Homeodomain-like"/>
    <property type="match status" value="1"/>
</dbReference>
<dbReference type="EMBL" id="NFZT01000001">
    <property type="protein sequence ID" value="OWV34536.1"/>
    <property type="molecule type" value="Genomic_DNA"/>
</dbReference>
<organism evidence="5 6">
    <name type="scientific">Pacificimonas flava</name>
    <dbReference type="NCBI Taxonomy" id="1234595"/>
    <lineage>
        <taxon>Bacteria</taxon>
        <taxon>Pseudomonadati</taxon>
        <taxon>Pseudomonadota</taxon>
        <taxon>Alphaproteobacteria</taxon>
        <taxon>Sphingomonadales</taxon>
        <taxon>Sphingosinicellaceae</taxon>
        <taxon>Pacificimonas</taxon>
    </lineage>
</organism>
<dbReference type="InterPro" id="IPR018060">
    <property type="entry name" value="HTH_AraC"/>
</dbReference>
<dbReference type="InterPro" id="IPR009057">
    <property type="entry name" value="Homeodomain-like_sf"/>
</dbReference>
<gene>
    <name evidence="5" type="ORF">B5C34_14430</name>
</gene>
<dbReference type="GO" id="GO:0003700">
    <property type="term" value="F:DNA-binding transcription factor activity"/>
    <property type="evidence" value="ECO:0007669"/>
    <property type="project" value="InterPro"/>
</dbReference>
<dbReference type="PANTHER" id="PTHR47894:SF4">
    <property type="entry name" value="HTH-TYPE TRANSCRIPTIONAL REGULATOR GADX"/>
    <property type="match status" value="1"/>
</dbReference>
<accession>A0A219B8S8</accession>
<keyword evidence="1" id="KW-0805">Transcription regulation</keyword>
<keyword evidence="3" id="KW-0804">Transcription</keyword>
<evidence type="ECO:0000256" key="1">
    <source>
        <dbReference type="ARBA" id="ARBA00023015"/>
    </source>
</evidence>
<evidence type="ECO:0000259" key="4">
    <source>
        <dbReference type="PROSITE" id="PS01124"/>
    </source>
</evidence>
<evidence type="ECO:0000313" key="6">
    <source>
        <dbReference type="Proteomes" id="UP000198462"/>
    </source>
</evidence>
<protein>
    <recommendedName>
        <fullName evidence="4">HTH araC/xylS-type domain-containing protein</fullName>
    </recommendedName>
</protein>
<reference evidence="6" key="1">
    <citation type="submission" date="2017-05" db="EMBL/GenBank/DDBJ databases">
        <authorList>
            <person name="Lin X."/>
        </authorList>
    </citation>
    <scope>NUCLEOTIDE SEQUENCE [LARGE SCALE GENOMIC DNA]</scope>
    <source>
        <strain evidence="6">JLT2012</strain>
    </source>
</reference>